<feature type="compositionally biased region" description="Basic residues" evidence="1">
    <location>
        <begin position="18"/>
        <end position="32"/>
    </location>
</feature>
<keyword evidence="4" id="KW-0378">Hydrolase</keyword>
<feature type="domain" description="TNase-like" evidence="3">
    <location>
        <begin position="116"/>
        <end position="249"/>
    </location>
</feature>
<dbReference type="EC" id="3.1.31.1" evidence="4"/>
<dbReference type="AlphaFoldDB" id="A0A2N9B047"/>
<dbReference type="PROSITE" id="PS50830">
    <property type="entry name" value="TNASE_3"/>
    <property type="match status" value="1"/>
</dbReference>
<feature type="compositionally biased region" description="Basic and acidic residues" evidence="1">
    <location>
        <begin position="302"/>
        <end position="312"/>
    </location>
</feature>
<dbReference type="Pfam" id="PF00565">
    <property type="entry name" value="SNase"/>
    <property type="match status" value="1"/>
</dbReference>
<keyword evidence="2" id="KW-0812">Transmembrane</keyword>
<dbReference type="EMBL" id="LT963352">
    <property type="protein sequence ID" value="SOR76692.1"/>
    <property type="molecule type" value="Genomic_DNA"/>
</dbReference>
<evidence type="ECO:0000313" key="5">
    <source>
        <dbReference type="Proteomes" id="UP000235464"/>
    </source>
</evidence>
<keyword evidence="5" id="KW-1185">Reference proteome</keyword>
<feature type="region of interest" description="Disordered" evidence="1">
    <location>
        <begin position="62"/>
        <end position="120"/>
    </location>
</feature>
<dbReference type="SUPFAM" id="SSF50199">
    <property type="entry name" value="Staphylococcal nuclease"/>
    <property type="match status" value="1"/>
</dbReference>
<dbReference type="InterPro" id="IPR016071">
    <property type="entry name" value="Staphylococal_nuclease_OB-fold"/>
</dbReference>
<accession>A0A2N9B047</accession>
<dbReference type="InterPro" id="IPR035437">
    <property type="entry name" value="SNase_OB-fold_sf"/>
</dbReference>
<evidence type="ECO:0000259" key="3">
    <source>
        <dbReference type="PROSITE" id="PS50830"/>
    </source>
</evidence>
<dbReference type="OrthoDB" id="5241375at2"/>
<reference evidence="5" key="1">
    <citation type="submission" date="2017-11" db="EMBL/GenBank/DDBJ databases">
        <authorList>
            <person name="Wibberg D."/>
        </authorList>
    </citation>
    <scope>NUCLEOTIDE SEQUENCE [LARGE SCALE GENOMIC DNA]</scope>
</reference>
<dbReference type="SMART" id="SM00318">
    <property type="entry name" value="SNc"/>
    <property type="match status" value="1"/>
</dbReference>
<dbReference type="GO" id="GO:1990599">
    <property type="term" value="F:3' overhang single-stranded DNA endodeoxyribonuclease activity"/>
    <property type="evidence" value="ECO:0007669"/>
    <property type="project" value="UniProtKB-EC"/>
</dbReference>
<evidence type="ECO:0000256" key="2">
    <source>
        <dbReference type="SAM" id="Phobius"/>
    </source>
</evidence>
<sequence length="319" mass="34012">MCPSPPPDPNSWRDQPRRSRPGGPRRPRGPQHLKHPWITAILVIFGLLLGLGGVGALLDEGQERTSGTTAPAQTSTTQPSDNPRHDSPAGTTKPPAEPSDGLADTPTTEPNPPSTAPPGVVVLRIIDGDTLEVRGDGRILPKDAVARVRLLEIDTPERGACFADDATARTTTLLPPGSRIRAERDVELTDRYDRYLLYVWNEQGTFVNESLVRSGHAEAVLYPPNDKYWTKISDAEDAAQQAGAGLWTACPEQPETPIAPPGSPDPPAPDTPTHPDLPDGPPAGVPDVDCSDLSGPVWVGPDDPHRLDRDGDGIGCDAN</sequence>
<keyword evidence="2" id="KW-1133">Transmembrane helix</keyword>
<feature type="transmembrane region" description="Helical" evidence="2">
    <location>
        <begin position="37"/>
        <end position="58"/>
    </location>
</feature>
<feature type="compositionally biased region" description="Low complexity" evidence="1">
    <location>
        <begin position="68"/>
        <end position="80"/>
    </location>
</feature>
<evidence type="ECO:0000313" key="4">
    <source>
        <dbReference type="EMBL" id="SOR76692.1"/>
    </source>
</evidence>
<feature type="region of interest" description="Disordered" evidence="1">
    <location>
        <begin position="1"/>
        <end position="32"/>
    </location>
</feature>
<name>A0A2N9B047_STRCX</name>
<feature type="region of interest" description="Disordered" evidence="1">
    <location>
        <begin position="250"/>
        <end position="319"/>
    </location>
</feature>
<dbReference type="Gene3D" id="2.40.50.90">
    <property type="match status" value="1"/>
</dbReference>
<proteinExistence type="predicted"/>
<feature type="compositionally biased region" description="Pro residues" evidence="1">
    <location>
        <begin position="257"/>
        <end position="272"/>
    </location>
</feature>
<protein>
    <submittedName>
        <fullName evidence="4">Thermonuclease</fullName>
        <ecNumber evidence="4">3.1.31.1</ecNumber>
    </submittedName>
</protein>
<dbReference type="Proteomes" id="UP000235464">
    <property type="component" value="Chromosome I"/>
</dbReference>
<gene>
    <name evidence="4" type="primary">nucH</name>
    <name evidence="4" type="ORF">SCNRRL3882_0175</name>
</gene>
<organism evidence="4 5">
    <name type="scientific">Streptomyces chartreusis NRRL 3882</name>
    <dbReference type="NCBI Taxonomy" id="1079985"/>
    <lineage>
        <taxon>Bacteria</taxon>
        <taxon>Bacillati</taxon>
        <taxon>Actinomycetota</taxon>
        <taxon>Actinomycetes</taxon>
        <taxon>Kitasatosporales</taxon>
        <taxon>Streptomycetaceae</taxon>
        <taxon>Streptomyces</taxon>
    </lineage>
</organism>
<keyword evidence="2" id="KW-0472">Membrane</keyword>
<evidence type="ECO:0000256" key="1">
    <source>
        <dbReference type="SAM" id="MobiDB-lite"/>
    </source>
</evidence>